<evidence type="ECO:0000313" key="2">
    <source>
        <dbReference type="Proteomes" id="UP001140949"/>
    </source>
</evidence>
<gene>
    <name evidence="1" type="ORF">M6B38_324185</name>
</gene>
<reference evidence="1" key="1">
    <citation type="journal article" date="2023" name="GigaByte">
        <title>Genome assembly of the bearded iris, Iris pallida Lam.</title>
        <authorList>
            <person name="Bruccoleri R.E."/>
            <person name="Oakeley E.J."/>
            <person name="Faust A.M.E."/>
            <person name="Altorfer M."/>
            <person name="Dessus-Babus S."/>
            <person name="Burckhardt D."/>
            <person name="Oertli M."/>
            <person name="Naumann U."/>
            <person name="Petersen F."/>
            <person name="Wong J."/>
        </authorList>
    </citation>
    <scope>NUCLEOTIDE SEQUENCE</scope>
    <source>
        <strain evidence="1">GSM-AAB239-AS_SAM_17_03QT</strain>
    </source>
</reference>
<protein>
    <submittedName>
        <fullName evidence="1">Pollen-specific leucine-rich repeat extensin-like protein 3</fullName>
    </submittedName>
</protein>
<proteinExistence type="predicted"/>
<sequence>MPIVEKIQTWLLEECLDGTPSEEGEGSTIGAAVGVVFLFLFLFGADCGGEEQEWLRKLRGGGDGYGEDGRWQRRMVVAVRGVMMLGWGHPAQSSGRVVVLGDAKVVERVKGLAGAHIEAVLWCQGGWSMTG</sequence>
<name>A0AAX6H8G6_IRIPA</name>
<accession>A0AAX6H8G6</accession>
<dbReference type="AlphaFoldDB" id="A0AAX6H8G6"/>
<dbReference type="Proteomes" id="UP001140949">
    <property type="component" value="Unassembled WGS sequence"/>
</dbReference>
<dbReference type="EMBL" id="JANAVB010011598">
    <property type="protein sequence ID" value="KAJ6837014.1"/>
    <property type="molecule type" value="Genomic_DNA"/>
</dbReference>
<evidence type="ECO:0000313" key="1">
    <source>
        <dbReference type="EMBL" id="KAJ6837014.1"/>
    </source>
</evidence>
<comment type="caution">
    <text evidence="1">The sequence shown here is derived from an EMBL/GenBank/DDBJ whole genome shotgun (WGS) entry which is preliminary data.</text>
</comment>
<organism evidence="1 2">
    <name type="scientific">Iris pallida</name>
    <name type="common">Sweet iris</name>
    <dbReference type="NCBI Taxonomy" id="29817"/>
    <lineage>
        <taxon>Eukaryota</taxon>
        <taxon>Viridiplantae</taxon>
        <taxon>Streptophyta</taxon>
        <taxon>Embryophyta</taxon>
        <taxon>Tracheophyta</taxon>
        <taxon>Spermatophyta</taxon>
        <taxon>Magnoliopsida</taxon>
        <taxon>Liliopsida</taxon>
        <taxon>Asparagales</taxon>
        <taxon>Iridaceae</taxon>
        <taxon>Iridoideae</taxon>
        <taxon>Irideae</taxon>
        <taxon>Iris</taxon>
    </lineage>
</organism>
<keyword evidence="2" id="KW-1185">Reference proteome</keyword>
<reference evidence="1" key="2">
    <citation type="submission" date="2023-04" db="EMBL/GenBank/DDBJ databases">
        <authorList>
            <person name="Bruccoleri R.E."/>
            <person name="Oakeley E.J."/>
            <person name="Faust A.-M."/>
            <person name="Dessus-Babus S."/>
            <person name="Altorfer M."/>
            <person name="Burckhardt D."/>
            <person name="Oertli M."/>
            <person name="Naumann U."/>
            <person name="Petersen F."/>
            <person name="Wong J."/>
        </authorList>
    </citation>
    <scope>NUCLEOTIDE SEQUENCE</scope>
    <source>
        <strain evidence="1">GSM-AAB239-AS_SAM_17_03QT</strain>
        <tissue evidence="1">Leaf</tissue>
    </source>
</reference>